<dbReference type="EMBL" id="JAKKPZ010000028">
    <property type="protein sequence ID" value="KAI1709932.1"/>
    <property type="molecule type" value="Genomic_DNA"/>
</dbReference>
<keyword evidence="3" id="KW-0675">Receptor</keyword>
<accession>A0AAD4QYN5</accession>
<feature type="compositionally biased region" description="Low complexity" evidence="1">
    <location>
        <begin position="218"/>
        <end position="232"/>
    </location>
</feature>
<evidence type="ECO:0000313" key="3">
    <source>
        <dbReference type="EMBL" id="KAI1709929.1"/>
    </source>
</evidence>
<dbReference type="Gene3D" id="3.10.310.50">
    <property type="match status" value="1"/>
</dbReference>
<dbReference type="Pfam" id="PF17175">
    <property type="entry name" value="MOLO1"/>
    <property type="match status" value="1"/>
</dbReference>
<proteinExistence type="predicted"/>
<sequence length="357" mass="40657">MSAVYWFLIILLCFLSAYAETTWDEQNFPNPMTDGFQACGMDSSALVCDVDKMLSQDERNALNQQLFAFQNDTYDPQEESPCKRKGTTVAIAIVDKLAEDIMKQERLSYFAVYLHTHWALDPVCLKSIVLLLPTKNWRLISRDFHYEAPVFFDEFSYLFFREQELFKNASYFEALTNIVHGLHEAILLKQKQNRRPIKAGIKFDSSTSFQSTTELKTATSTEQTEASSSTQELEVQNTTMERQTMKGDVTTGDDGVELHDAILNATTIEPTKKSLKSPECACQRNIFSGEQLGVTIATVLICLLGYSLICRLCECVYFWFKRGSSYNVGRRERLNPAPSVSYHNEDFGLSTTKLNEK</sequence>
<name>A0AAD4QYN5_9BILA</name>
<dbReference type="PANTHER" id="PTHR33748">
    <property type="entry name" value="PROTEIN CBG04600"/>
    <property type="match status" value="1"/>
</dbReference>
<evidence type="ECO:0000313" key="4">
    <source>
        <dbReference type="EMBL" id="KAI1709932.1"/>
    </source>
</evidence>
<dbReference type="GO" id="GO:0005892">
    <property type="term" value="C:acetylcholine-gated channel complex"/>
    <property type="evidence" value="ECO:0007669"/>
    <property type="project" value="InterPro"/>
</dbReference>
<feature type="compositionally biased region" description="Polar residues" evidence="1">
    <location>
        <begin position="233"/>
        <end position="242"/>
    </location>
</feature>
<feature type="signal peptide" evidence="2">
    <location>
        <begin position="1"/>
        <end position="19"/>
    </location>
</feature>
<evidence type="ECO:0000313" key="5">
    <source>
        <dbReference type="Proteomes" id="UP001201812"/>
    </source>
</evidence>
<dbReference type="InterPro" id="IPR033438">
    <property type="entry name" value="MOLO1"/>
</dbReference>
<protein>
    <submittedName>
        <fullName evidence="3">Modulator of levamisole receptor-1 domain-containing protein</fullName>
    </submittedName>
</protein>
<comment type="caution">
    <text evidence="3">The sequence shown here is derived from an EMBL/GenBank/DDBJ whole genome shotgun (WGS) entry which is preliminary data.</text>
</comment>
<dbReference type="EMBL" id="JAKKPZ010000028">
    <property type="protein sequence ID" value="KAI1709929.1"/>
    <property type="molecule type" value="Genomic_DNA"/>
</dbReference>
<evidence type="ECO:0000256" key="1">
    <source>
        <dbReference type="SAM" id="MobiDB-lite"/>
    </source>
</evidence>
<dbReference type="AlphaFoldDB" id="A0AAD4QYN5"/>
<dbReference type="Proteomes" id="UP001201812">
    <property type="component" value="Unassembled WGS sequence"/>
</dbReference>
<keyword evidence="5" id="KW-1185">Reference proteome</keyword>
<feature type="region of interest" description="Disordered" evidence="1">
    <location>
        <begin position="218"/>
        <end position="252"/>
    </location>
</feature>
<organism evidence="3 5">
    <name type="scientific">Ditylenchus destructor</name>
    <dbReference type="NCBI Taxonomy" id="166010"/>
    <lineage>
        <taxon>Eukaryota</taxon>
        <taxon>Metazoa</taxon>
        <taxon>Ecdysozoa</taxon>
        <taxon>Nematoda</taxon>
        <taxon>Chromadorea</taxon>
        <taxon>Rhabditida</taxon>
        <taxon>Tylenchina</taxon>
        <taxon>Tylenchomorpha</taxon>
        <taxon>Sphaerularioidea</taxon>
        <taxon>Anguinidae</taxon>
        <taxon>Anguininae</taxon>
        <taxon>Ditylenchus</taxon>
    </lineage>
</organism>
<evidence type="ECO:0000256" key="2">
    <source>
        <dbReference type="SAM" id="SignalP"/>
    </source>
</evidence>
<reference evidence="3" key="1">
    <citation type="submission" date="2022-01" db="EMBL/GenBank/DDBJ databases">
        <title>Genome Sequence Resource for Two Populations of Ditylenchus destructor, the Migratory Endoparasitic Phytonematode.</title>
        <authorList>
            <person name="Zhang H."/>
            <person name="Lin R."/>
            <person name="Xie B."/>
        </authorList>
    </citation>
    <scope>NUCLEOTIDE SEQUENCE</scope>
    <source>
        <strain evidence="3">BazhouSP</strain>
    </source>
</reference>
<keyword evidence="2" id="KW-0732">Signal</keyword>
<dbReference type="PANTHER" id="PTHR33748:SF6">
    <property type="entry name" value="TPM_PHOSPHATASE DOMAIN-CONTAINING PROTEIN"/>
    <property type="match status" value="1"/>
</dbReference>
<feature type="chain" id="PRO_5042441243" evidence="2">
    <location>
        <begin position="20"/>
        <end position="357"/>
    </location>
</feature>
<gene>
    <name evidence="3" type="ORF">DdX_10937</name>
    <name evidence="4" type="ORF">DdX_10940</name>
</gene>